<dbReference type="GO" id="GO:0080120">
    <property type="term" value="P:CAAX-box protein maturation"/>
    <property type="evidence" value="ECO:0007669"/>
    <property type="project" value="UniProtKB-ARBA"/>
</dbReference>
<proteinExistence type="predicted"/>
<dbReference type="HOGENOM" id="CLU_052492_1_1_11"/>
<feature type="domain" description="CAAX prenyl protease 2/Lysostaphin resistance protein A-like" evidence="2">
    <location>
        <begin position="147"/>
        <end position="238"/>
    </location>
</feature>
<feature type="transmembrane region" description="Helical" evidence="1">
    <location>
        <begin position="212"/>
        <end position="232"/>
    </location>
</feature>
<accession>F5XIM3</accession>
<evidence type="ECO:0000313" key="4">
    <source>
        <dbReference type="Proteomes" id="UP000007947"/>
    </source>
</evidence>
<dbReference type="STRING" id="1032480.MLP_52470"/>
<feature type="transmembrane region" description="Helical" evidence="1">
    <location>
        <begin position="183"/>
        <end position="200"/>
    </location>
</feature>
<keyword evidence="1" id="KW-1133">Transmembrane helix</keyword>
<dbReference type="InterPro" id="IPR003675">
    <property type="entry name" value="Rce1/LyrA-like_dom"/>
</dbReference>
<dbReference type="GO" id="GO:0004175">
    <property type="term" value="F:endopeptidase activity"/>
    <property type="evidence" value="ECO:0007669"/>
    <property type="project" value="UniProtKB-ARBA"/>
</dbReference>
<feature type="transmembrane region" description="Helical" evidence="1">
    <location>
        <begin position="109"/>
        <end position="133"/>
    </location>
</feature>
<name>F5XIM3_MICPN</name>
<dbReference type="PANTHER" id="PTHR36435:SF1">
    <property type="entry name" value="CAAX AMINO TERMINAL PROTEASE FAMILY PROTEIN"/>
    <property type="match status" value="1"/>
</dbReference>
<feature type="transmembrane region" description="Helical" evidence="1">
    <location>
        <begin position="268"/>
        <end position="286"/>
    </location>
</feature>
<dbReference type="Proteomes" id="UP000007947">
    <property type="component" value="Chromosome"/>
</dbReference>
<gene>
    <name evidence="3" type="ordered locus">MLP_52470</name>
</gene>
<dbReference type="AlphaFoldDB" id="F5XIM3"/>
<dbReference type="eggNOG" id="COG1266">
    <property type="taxonomic scope" value="Bacteria"/>
</dbReference>
<keyword evidence="1" id="KW-0472">Membrane</keyword>
<reference evidence="3 4" key="1">
    <citation type="submission" date="2011-05" db="EMBL/GenBank/DDBJ databases">
        <title>Whole genome sequence of Microlunatus phosphovorus NM-1.</title>
        <authorList>
            <person name="Hosoyama A."/>
            <person name="Sasaki K."/>
            <person name="Harada T."/>
            <person name="Igarashi R."/>
            <person name="Kawakoshi A."/>
            <person name="Sasagawa M."/>
            <person name="Fukada J."/>
            <person name="Nakamura S."/>
            <person name="Katano Y."/>
            <person name="Hanada S."/>
            <person name="Kamagata Y."/>
            <person name="Nakamura N."/>
            <person name="Yamazaki S."/>
            <person name="Fujita N."/>
        </authorList>
    </citation>
    <scope>NUCLEOTIDE SEQUENCE [LARGE SCALE GENOMIC DNA]</scope>
    <source>
        <strain evidence="4">ATCC 700054 / DSM 10555 / JCM 9379 / NBRC 101784 / NCIMB 13414 / VKM Ac-1990 / NM-1</strain>
    </source>
</reference>
<feature type="transmembrane region" description="Helical" evidence="1">
    <location>
        <begin position="20"/>
        <end position="48"/>
    </location>
</feature>
<sequence>MPPEVSYPRVLSAQPGWQAGLGIALALSGYVLITSIVTASVVGLGYLIQRPNLPLADDRAAAASYQNPVGFLAQSLSIAALLLMCWALMRWLHRLPLGWLSSVRPRLRWRYFGLCLLMAAVVLYGIVAVTALTAGVPIVWRPQPGIVAVLLVVALVTPLQSAAEEYLFRGYLLQTMGSFFPSPWVGVIFSSLLFAALHGSQNLPLFVNRLAFGLLAATLVLATGGLEAGIAAHIVNNVGAYTLAAFTSSIADLRAVRSLSWADALTDVAGFAIVAVVAVLLARRLHLPTVTPPTERSQP</sequence>
<dbReference type="InterPro" id="IPR052710">
    <property type="entry name" value="CAAX_protease"/>
</dbReference>
<dbReference type="Pfam" id="PF02517">
    <property type="entry name" value="Rce1-like"/>
    <property type="match status" value="1"/>
</dbReference>
<evidence type="ECO:0000313" key="3">
    <source>
        <dbReference type="EMBL" id="BAK38261.1"/>
    </source>
</evidence>
<feature type="transmembrane region" description="Helical" evidence="1">
    <location>
        <begin position="145"/>
        <end position="163"/>
    </location>
</feature>
<keyword evidence="4" id="KW-1185">Reference proteome</keyword>
<dbReference type="KEGG" id="mph:MLP_52470"/>
<feature type="transmembrane region" description="Helical" evidence="1">
    <location>
        <begin position="69"/>
        <end position="89"/>
    </location>
</feature>
<evidence type="ECO:0000256" key="1">
    <source>
        <dbReference type="SAM" id="Phobius"/>
    </source>
</evidence>
<evidence type="ECO:0000259" key="2">
    <source>
        <dbReference type="Pfam" id="PF02517"/>
    </source>
</evidence>
<keyword evidence="1" id="KW-0812">Transmembrane</keyword>
<dbReference type="PANTHER" id="PTHR36435">
    <property type="entry name" value="SLR1288 PROTEIN"/>
    <property type="match status" value="1"/>
</dbReference>
<protein>
    <recommendedName>
        <fullName evidence="2">CAAX prenyl protease 2/Lysostaphin resistance protein A-like domain-containing protein</fullName>
    </recommendedName>
</protein>
<dbReference type="EMBL" id="AP012204">
    <property type="protein sequence ID" value="BAK38261.1"/>
    <property type="molecule type" value="Genomic_DNA"/>
</dbReference>
<organism evidence="3 4">
    <name type="scientific">Microlunatus phosphovorus (strain ATCC 700054 / DSM 10555 / JCM 9379 / NBRC 101784 / NCIMB 13414 / VKM Ac-1990 / NM-1)</name>
    <dbReference type="NCBI Taxonomy" id="1032480"/>
    <lineage>
        <taxon>Bacteria</taxon>
        <taxon>Bacillati</taxon>
        <taxon>Actinomycetota</taxon>
        <taxon>Actinomycetes</taxon>
        <taxon>Propionibacteriales</taxon>
        <taxon>Propionibacteriaceae</taxon>
        <taxon>Microlunatus</taxon>
    </lineage>
</organism>